<dbReference type="Pfam" id="PF25133">
    <property type="entry name" value="TYW2_N_2"/>
    <property type="match status" value="1"/>
</dbReference>
<dbReference type="PANTHER" id="PTHR23245:SF36">
    <property type="entry name" value="TRNA (GUANINE(37)-N1)-METHYLTRANSFERASE"/>
    <property type="match status" value="1"/>
</dbReference>
<dbReference type="GO" id="GO:0005737">
    <property type="term" value="C:cytoplasm"/>
    <property type="evidence" value="ECO:0007669"/>
    <property type="project" value="TreeGrafter"/>
</dbReference>
<dbReference type="InterPro" id="IPR056744">
    <property type="entry name" value="TRM5/TYW2-like_N"/>
</dbReference>
<gene>
    <name evidence="7" type="ORF">F1737_11215</name>
</gene>
<dbReference type="PROSITE" id="PS51684">
    <property type="entry name" value="SAM_MT_TRM5_TYW2"/>
    <property type="match status" value="1"/>
</dbReference>
<dbReference type="InterPro" id="IPR029063">
    <property type="entry name" value="SAM-dependent_MTases_sf"/>
</dbReference>
<name>A0AA97FFG1_9EURY</name>
<evidence type="ECO:0000256" key="4">
    <source>
        <dbReference type="ARBA" id="ARBA00022691"/>
    </source>
</evidence>
<dbReference type="Pfam" id="PF02475">
    <property type="entry name" value="TRM5-TYW2_MTfase"/>
    <property type="match status" value="1"/>
</dbReference>
<dbReference type="GO" id="GO:0002939">
    <property type="term" value="P:tRNA N1-guanine methylation"/>
    <property type="evidence" value="ECO:0007669"/>
    <property type="project" value="TreeGrafter"/>
</dbReference>
<dbReference type="EMBL" id="CP043875">
    <property type="protein sequence ID" value="WOF17209.1"/>
    <property type="molecule type" value="Genomic_DNA"/>
</dbReference>
<protein>
    <submittedName>
        <fullName evidence="7">Class I SAM-dependent methyltransferase family protein</fullName>
    </submittedName>
</protein>
<proteinExistence type="predicted"/>
<dbReference type="AlphaFoldDB" id="A0AA97FFG1"/>
<keyword evidence="4" id="KW-0949">S-adenosyl-L-methionine</keyword>
<feature type="domain" description="SAM-dependent methyltransferase TRM5/TYW2-type" evidence="6">
    <location>
        <begin position="25"/>
        <end position="268"/>
    </location>
</feature>
<keyword evidence="2 7" id="KW-0489">Methyltransferase</keyword>
<dbReference type="PANTHER" id="PTHR23245">
    <property type="entry name" value="TRNA METHYLTRANSFERASE"/>
    <property type="match status" value="1"/>
</dbReference>
<evidence type="ECO:0000313" key="8">
    <source>
        <dbReference type="Proteomes" id="UP001301797"/>
    </source>
</evidence>
<evidence type="ECO:0000256" key="5">
    <source>
        <dbReference type="ARBA" id="ARBA00022694"/>
    </source>
</evidence>
<keyword evidence="1" id="KW-0963">Cytoplasm</keyword>
<dbReference type="GeneID" id="85230747"/>
<dbReference type="GO" id="GO:0008175">
    <property type="term" value="F:tRNA methyltransferase activity"/>
    <property type="evidence" value="ECO:0007669"/>
    <property type="project" value="TreeGrafter"/>
</dbReference>
<evidence type="ECO:0000256" key="3">
    <source>
        <dbReference type="ARBA" id="ARBA00022679"/>
    </source>
</evidence>
<dbReference type="InterPro" id="IPR056743">
    <property type="entry name" value="TRM5-TYW2-like_MTfase"/>
</dbReference>
<reference evidence="7 8" key="1">
    <citation type="submission" date="2019-09" db="EMBL/GenBank/DDBJ databases">
        <title>The complete genome of Methanoplanus sp. FWC-SCC4.</title>
        <authorList>
            <person name="Chen S.-C."/>
            <person name="Zhou Y.-Z."/>
            <person name="Lai M.-C."/>
        </authorList>
    </citation>
    <scope>NUCLEOTIDE SEQUENCE [LARGE SCALE GENOMIC DNA]</scope>
    <source>
        <strain evidence="7 8">FWC-SCC4</strain>
    </source>
</reference>
<keyword evidence="8" id="KW-1185">Reference proteome</keyword>
<dbReference type="KEGG" id="mefw:F1737_11215"/>
<sequence>MKPIINHYEKERLREDKGKILPKHFDVLGDIAVISLPSDQLHNKYETGRAIAKSRRNIKTVLLKRTMLEGDFRTPGFEVIWGENKTVTTHKEFGFIYNIDLARVFFNPRLLSERRRVSSMVSPGEDVIVPFSGAGPFAVPAASFGASVVCLEKNPVACRYLRKNAVLNRVSGNIDVVNGDACDLARIFDFEFDRAIVPAAYGMENIVDTVLDVVKTGGKIHLYTFIPDNEKDEKICRFRGAGLETEFFKRCGNVCPGISRYVFDLLKL</sequence>
<dbReference type="RefSeq" id="WP_317136669.1">
    <property type="nucleotide sequence ID" value="NZ_CP043875.1"/>
</dbReference>
<evidence type="ECO:0000256" key="1">
    <source>
        <dbReference type="ARBA" id="ARBA00022490"/>
    </source>
</evidence>
<keyword evidence="3" id="KW-0808">Transferase</keyword>
<dbReference type="InterPro" id="IPR030382">
    <property type="entry name" value="MeTrfase_TRM5/TYW2"/>
</dbReference>
<dbReference type="SUPFAM" id="SSF53335">
    <property type="entry name" value="S-adenosyl-L-methionine-dependent methyltransferases"/>
    <property type="match status" value="1"/>
</dbReference>
<dbReference type="Proteomes" id="UP001301797">
    <property type="component" value="Chromosome"/>
</dbReference>
<organism evidence="7 8">
    <name type="scientific">Methanochimaera problematica</name>
    <dbReference type="NCBI Taxonomy" id="2609417"/>
    <lineage>
        <taxon>Archaea</taxon>
        <taxon>Methanobacteriati</taxon>
        <taxon>Methanobacteriota</taxon>
        <taxon>Stenosarchaea group</taxon>
        <taxon>Methanomicrobia</taxon>
        <taxon>Methanomicrobiales</taxon>
        <taxon>Methanomicrobiaceae</taxon>
        <taxon>Methanochimaera</taxon>
    </lineage>
</organism>
<evidence type="ECO:0000313" key="7">
    <source>
        <dbReference type="EMBL" id="WOF17209.1"/>
    </source>
</evidence>
<accession>A0AA97FFG1</accession>
<keyword evidence="5" id="KW-0819">tRNA processing</keyword>
<dbReference type="Gene3D" id="3.40.50.150">
    <property type="entry name" value="Vaccinia Virus protein VP39"/>
    <property type="match status" value="1"/>
</dbReference>
<evidence type="ECO:0000259" key="6">
    <source>
        <dbReference type="PROSITE" id="PS51684"/>
    </source>
</evidence>
<evidence type="ECO:0000256" key="2">
    <source>
        <dbReference type="ARBA" id="ARBA00022603"/>
    </source>
</evidence>
<dbReference type="Gene3D" id="3.30.300.110">
    <property type="entry name" value="Met-10+ protein-like domains"/>
    <property type="match status" value="1"/>
</dbReference>